<gene>
    <name evidence="1" type="ORF">PRCB_08275</name>
</gene>
<reference evidence="1 2" key="1">
    <citation type="submission" date="2017-11" db="EMBL/GenBank/DDBJ databases">
        <title>The genome sequence of Pantoea rodasii DSM 26611.</title>
        <authorList>
            <person name="Gao J."/>
            <person name="Mao X."/>
            <person name="Sun J."/>
        </authorList>
    </citation>
    <scope>NUCLEOTIDE SEQUENCE [LARGE SCALE GENOMIC DNA]</scope>
    <source>
        <strain evidence="1 2">DSM 26611</strain>
    </source>
</reference>
<keyword evidence="2" id="KW-1185">Reference proteome</keyword>
<evidence type="ECO:0000313" key="1">
    <source>
        <dbReference type="EMBL" id="PJZ06696.1"/>
    </source>
</evidence>
<evidence type="ECO:0000313" key="2">
    <source>
        <dbReference type="Proteomes" id="UP000232062"/>
    </source>
</evidence>
<sequence>MIGQPCGSASPRHNSRCRCVGCFHSPQSLTDVSSWGFIQLPPFCITNYLGGRYGIDHHR</sequence>
<dbReference type="Proteomes" id="UP000232062">
    <property type="component" value="Unassembled WGS sequence"/>
</dbReference>
<proteinExistence type="predicted"/>
<name>A0A2M9WGQ6_9GAMM</name>
<comment type="caution">
    <text evidence="1">The sequence shown here is derived from an EMBL/GenBank/DDBJ whole genome shotgun (WGS) entry which is preliminary data.</text>
</comment>
<protein>
    <submittedName>
        <fullName evidence="1">Uncharacterized protein</fullName>
    </submittedName>
</protein>
<accession>A0A2M9WGQ6</accession>
<dbReference type="AlphaFoldDB" id="A0A2M9WGQ6"/>
<organism evidence="1 2">
    <name type="scientific">Pantoea rodasii</name>
    <dbReference type="NCBI Taxonomy" id="1076549"/>
    <lineage>
        <taxon>Bacteria</taxon>
        <taxon>Pseudomonadati</taxon>
        <taxon>Pseudomonadota</taxon>
        <taxon>Gammaproteobacteria</taxon>
        <taxon>Enterobacterales</taxon>
        <taxon>Erwiniaceae</taxon>
        <taxon>Pantoea</taxon>
    </lineage>
</organism>
<dbReference type="EMBL" id="PIQI01000011">
    <property type="protein sequence ID" value="PJZ06696.1"/>
    <property type="molecule type" value="Genomic_DNA"/>
</dbReference>